<accession>A0A4Q4KPY7</accession>
<dbReference type="Gene3D" id="2.40.160.130">
    <property type="entry name" value="Capsule assembly protein Wzi"/>
    <property type="match status" value="1"/>
</dbReference>
<keyword evidence="3" id="KW-1185">Reference proteome</keyword>
<organism evidence="2 3">
    <name type="scientific">Brumimicrobium glaciale</name>
    <dbReference type="NCBI Taxonomy" id="200475"/>
    <lineage>
        <taxon>Bacteria</taxon>
        <taxon>Pseudomonadati</taxon>
        <taxon>Bacteroidota</taxon>
        <taxon>Flavobacteriia</taxon>
        <taxon>Flavobacteriales</taxon>
        <taxon>Crocinitomicaceae</taxon>
        <taxon>Brumimicrobium</taxon>
    </lineage>
</organism>
<gene>
    <name evidence="2" type="ORF">ERX46_00810</name>
</gene>
<feature type="signal peptide" evidence="1">
    <location>
        <begin position="1"/>
        <end position="18"/>
    </location>
</feature>
<name>A0A4Q4KPY7_9FLAO</name>
<proteinExistence type="predicted"/>
<keyword evidence="1" id="KW-0732">Signal</keyword>
<sequence length="500" mass="57468">MKKLLTIALLFQCSFFIAQTEINSEVNYLNYDAFFESSSLSVNPVLPNLSKPYQPGYRLPWVSKKDKYKDNYLHVFPIVDVLGSYKSDANSTSSYNIGAGFGIATQLSKKFYARLLLTGNTFDSNGSNLDYSSIFKSDFLEGINGTTKLSLQPRFRMSYSPYDFINIQAGIDQHFIGQGKRSMLLGDYGAPYPFAQLRTKLWKLEMVNIYQFFKEDEFLQKTRKFASTHFFNFNATERFQIGFFESVVFAPKDTLLNRGYEVAYLNPFLFYRPTEYALGSQDRLLIGLNTSYQFDRFMVYGQLAIDDFVLKEMVNRTRWWANKYSGQFGVKGKENLTNGQLRWQTELNFARPFTYSHISSATNYGNQGKPLAHPLGSNFVEVYAESSMHFNSNFTLSARFFFSQQGGADGSDSVSYGSDVYQSYVIRPMEYGYKIGGNGKVNRYNFSVEGSYRISEKLMIDAFIRPGIELNNMAQASYKTHFMVFFGLRTSLWNERSFSF</sequence>
<feature type="chain" id="PRO_5020543766" description="Gliding motility protein RemB" evidence="1">
    <location>
        <begin position="19"/>
        <end position="500"/>
    </location>
</feature>
<reference evidence="2 3" key="1">
    <citation type="submission" date="2019-02" db="EMBL/GenBank/DDBJ databases">
        <title>Genome sequence of the sea-ice species Brumimicrobium glaciale.</title>
        <authorList>
            <person name="Bowman J.P."/>
        </authorList>
    </citation>
    <scope>NUCLEOTIDE SEQUENCE [LARGE SCALE GENOMIC DNA]</scope>
    <source>
        <strain evidence="2 3">IC156</strain>
    </source>
</reference>
<evidence type="ECO:0008006" key="4">
    <source>
        <dbReference type="Google" id="ProtNLM"/>
    </source>
</evidence>
<evidence type="ECO:0000256" key="1">
    <source>
        <dbReference type="SAM" id="SignalP"/>
    </source>
</evidence>
<comment type="caution">
    <text evidence="2">The sequence shown here is derived from an EMBL/GenBank/DDBJ whole genome shotgun (WGS) entry which is preliminary data.</text>
</comment>
<dbReference type="Proteomes" id="UP000293952">
    <property type="component" value="Unassembled WGS sequence"/>
</dbReference>
<dbReference type="OrthoDB" id="9808260at2"/>
<evidence type="ECO:0000313" key="3">
    <source>
        <dbReference type="Proteomes" id="UP000293952"/>
    </source>
</evidence>
<evidence type="ECO:0000313" key="2">
    <source>
        <dbReference type="EMBL" id="RYM35560.1"/>
    </source>
</evidence>
<dbReference type="InterPro" id="IPR038636">
    <property type="entry name" value="Wzi_sf"/>
</dbReference>
<dbReference type="RefSeq" id="WP_130091927.1">
    <property type="nucleotide sequence ID" value="NZ_SETE01000001.1"/>
</dbReference>
<dbReference type="EMBL" id="SETE01000001">
    <property type="protein sequence ID" value="RYM35560.1"/>
    <property type="molecule type" value="Genomic_DNA"/>
</dbReference>
<dbReference type="AlphaFoldDB" id="A0A4Q4KPY7"/>
<protein>
    <recommendedName>
        <fullName evidence="4">Gliding motility protein RemB</fullName>
    </recommendedName>
</protein>